<comment type="similarity">
    <text evidence="1">Belongs to the LysR transcriptional regulatory family.</text>
</comment>
<dbReference type="PANTHER" id="PTHR30346">
    <property type="entry name" value="TRANSCRIPTIONAL DUAL REGULATOR HCAR-RELATED"/>
    <property type="match status" value="1"/>
</dbReference>
<dbReference type="Pfam" id="PF03466">
    <property type="entry name" value="LysR_substrate"/>
    <property type="match status" value="1"/>
</dbReference>
<dbReference type="Gene3D" id="1.10.10.10">
    <property type="entry name" value="Winged helix-like DNA-binding domain superfamily/Winged helix DNA-binding domain"/>
    <property type="match status" value="1"/>
</dbReference>
<proteinExistence type="inferred from homology"/>
<dbReference type="InterPro" id="IPR000847">
    <property type="entry name" value="LysR_HTH_N"/>
</dbReference>
<dbReference type="PRINTS" id="PR00039">
    <property type="entry name" value="HTHLYSR"/>
</dbReference>
<dbReference type="GO" id="GO:0003677">
    <property type="term" value="F:DNA binding"/>
    <property type="evidence" value="ECO:0007669"/>
    <property type="project" value="UniProtKB-KW"/>
</dbReference>
<evidence type="ECO:0000256" key="3">
    <source>
        <dbReference type="ARBA" id="ARBA00023125"/>
    </source>
</evidence>
<evidence type="ECO:0000256" key="2">
    <source>
        <dbReference type="ARBA" id="ARBA00023015"/>
    </source>
</evidence>
<dbReference type="PROSITE" id="PS50931">
    <property type="entry name" value="HTH_LYSR"/>
    <property type="match status" value="1"/>
</dbReference>
<gene>
    <name evidence="6" type="ORF">SAMN05443637_10210</name>
</gene>
<dbReference type="Proteomes" id="UP000184363">
    <property type="component" value="Unassembled WGS sequence"/>
</dbReference>
<dbReference type="SUPFAM" id="SSF53850">
    <property type="entry name" value="Periplasmic binding protein-like II"/>
    <property type="match status" value="1"/>
</dbReference>
<accession>A0A1M6P2T7</accession>
<keyword evidence="2" id="KW-0805">Transcription regulation</keyword>
<dbReference type="InterPro" id="IPR036388">
    <property type="entry name" value="WH-like_DNA-bd_sf"/>
</dbReference>
<organism evidence="6 7">
    <name type="scientific">Pseudonocardia thermophila</name>
    <dbReference type="NCBI Taxonomy" id="1848"/>
    <lineage>
        <taxon>Bacteria</taxon>
        <taxon>Bacillati</taxon>
        <taxon>Actinomycetota</taxon>
        <taxon>Actinomycetes</taxon>
        <taxon>Pseudonocardiales</taxon>
        <taxon>Pseudonocardiaceae</taxon>
        <taxon>Pseudonocardia</taxon>
    </lineage>
</organism>
<keyword evidence="4" id="KW-0804">Transcription</keyword>
<dbReference type="InterPro" id="IPR036390">
    <property type="entry name" value="WH_DNA-bd_sf"/>
</dbReference>
<dbReference type="GO" id="GO:0032993">
    <property type="term" value="C:protein-DNA complex"/>
    <property type="evidence" value="ECO:0007669"/>
    <property type="project" value="TreeGrafter"/>
</dbReference>
<dbReference type="Pfam" id="PF00126">
    <property type="entry name" value="HTH_1"/>
    <property type="match status" value="1"/>
</dbReference>
<evidence type="ECO:0000259" key="5">
    <source>
        <dbReference type="PROSITE" id="PS50931"/>
    </source>
</evidence>
<dbReference type="Gene3D" id="3.40.190.10">
    <property type="entry name" value="Periplasmic binding protein-like II"/>
    <property type="match status" value="2"/>
</dbReference>
<dbReference type="AlphaFoldDB" id="A0A1M6P2T7"/>
<evidence type="ECO:0000256" key="4">
    <source>
        <dbReference type="ARBA" id="ARBA00023163"/>
    </source>
</evidence>
<sequence length="300" mass="32880">MNLRQLQYFVTVVEEGSFTRAAQRLYVAQPSLSKQLAALEKELGGPLLERLPRGVRLTPSGRAFLPDARATVLSAERARRSARMTHDLTGGELEIATLFSIAIGLLPDSIRALRTRHPGILVSLREYVHREQLEDDVRSGVSDIAIGPKPRTWDGPVTSLGWEEFVVLLPEGDPLLRTTGRVELSDLADRRWVLPDPSAGMAPLVVAACRDAGFVPQPAVRSAQVEALARFAACGLGPTLLPDNVIPGDLRHLVRRLRRPLARELAAYTRMTWSPVASAFLDELWDPRAAARPANAFVPG</sequence>
<dbReference type="GO" id="GO:0003700">
    <property type="term" value="F:DNA-binding transcription factor activity"/>
    <property type="evidence" value="ECO:0007669"/>
    <property type="project" value="InterPro"/>
</dbReference>
<dbReference type="OrthoDB" id="3181812at2"/>
<keyword evidence="3 6" id="KW-0238">DNA-binding</keyword>
<protein>
    <submittedName>
        <fullName evidence="6">DNA-binding transcriptional regulator, LysR family</fullName>
    </submittedName>
</protein>
<dbReference type="CDD" id="cd05466">
    <property type="entry name" value="PBP2_LTTR_substrate"/>
    <property type="match status" value="1"/>
</dbReference>
<feature type="domain" description="HTH lysR-type" evidence="5">
    <location>
        <begin position="1"/>
        <end position="58"/>
    </location>
</feature>
<dbReference type="STRING" id="1848.SAMN05443637_10210"/>
<evidence type="ECO:0000313" key="7">
    <source>
        <dbReference type="Proteomes" id="UP000184363"/>
    </source>
</evidence>
<reference evidence="6 7" key="1">
    <citation type="submission" date="2016-11" db="EMBL/GenBank/DDBJ databases">
        <authorList>
            <person name="Jaros S."/>
            <person name="Januszkiewicz K."/>
            <person name="Wedrychowicz H."/>
        </authorList>
    </citation>
    <scope>NUCLEOTIDE SEQUENCE [LARGE SCALE GENOMIC DNA]</scope>
    <source>
        <strain evidence="6 7">DSM 43832</strain>
    </source>
</reference>
<dbReference type="SUPFAM" id="SSF46785">
    <property type="entry name" value="Winged helix' DNA-binding domain"/>
    <property type="match status" value="1"/>
</dbReference>
<dbReference type="RefSeq" id="WP_073455179.1">
    <property type="nucleotide sequence ID" value="NZ_CALGVN010000053.1"/>
</dbReference>
<evidence type="ECO:0000256" key="1">
    <source>
        <dbReference type="ARBA" id="ARBA00009437"/>
    </source>
</evidence>
<keyword evidence="7" id="KW-1185">Reference proteome</keyword>
<dbReference type="FunFam" id="1.10.10.10:FF:000001">
    <property type="entry name" value="LysR family transcriptional regulator"/>
    <property type="match status" value="1"/>
</dbReference>
<dbReference type="InterPro" id="IPR005119">
    <property type="entry name" value="LysR_subst-bd"/>
</dbReference>
<evidence type="ECO:0000313" key="6">
    <source>
        <dbReference type="EMBL" id="SHK02182.1"/>
    </source>
</evidence>
<dbReference type="PANTHER" id="PTHR30346:SF29">
    <property type="entry name" value="LYSR SUBSTRATE-BINDING"/>
    <property type="match status" value="1"/>
</dbReference>
<name>A0A1M6P2T7_PSETH</name>
<dbReference type="EMBL" id="FRAP01000002">
    <property type="protein sequence ID" value="SHK02182.1"/>
    <property type="molecule type" value="Genomic_DNA"/>
</dbReference>